<dbReference type="Proteomes" id="UP000289886">
    <property type="component" value="Unassembled WGS sequence"/>
</dbReference>
<dbReference type="GO" id="GO:0005634">
    <property type="term" value="C:nucleus"/>
    <property type="evidence" value="ECO:0007669"/>
    <property type="project" value="UniProtKB-SubCell"/>
</dbReference>
<dbReference type="PANTHER" id="PTHR11669">
    <property type="entry name" value="REPLICATION FACTOR C / DNA POLYMERASE III GAMMA-TAU SUBUNIT"/>
    <property type="match status" value="1"/>
</dbReference>
<dbReference type="InterPro" id="IPR008921">
    <property type="entry name" value="DNA_pol3_clamp-load_cplx_C"/>
</dbReference>
<evidence type="ECO:0000256" key="2">
    <source>
        <dbReference type="ARBA" id="ARBA00005378"/>
    </source>
</evidence>
<dbReference type="CDD" id="cd00009">
    <property type="entry name" value="AAA"/>
    <property type="match status" value="1"/>
</dbReference>
<evidence type="ECO:0000313" key="11">
    <source>
        <dbReference type="EMBL" id="RXM94917.1"/>
    </source>
</evidence>
<dbReference type="CDD" id="cd18140">
    <property type="entry name" value="HLD_clamp_RFC"/>
    <property type="match status" value="1"/>
</dbReference>
<dbReference type="InterPro" id="IPR050238">
    <property type="entry name" value="DNA_Rep/Repair_Clamp_Loader"/>
</dbReference>
<comment type="similarity">
    <text evidence="2">Belongs to the activator 1 small subunits family.</text>
</comment>
<evidence type="ECO:0000256" key="8">
    <source>
        <dbReference type="ARBA" id="ARBA00053246"/>
    </source>
</evidence>
<dbReference type="Gene3D" id="1.20.272.10">
    <property type="match status" value="1"/>
</dbReference>
<evidence type="ECO:0000256" key="3">
    <source>
        <dbReference type="ARBA" id="ARBA00022705"/>
    </source>
</evidence>
<proteinExistence type="inferred from homology"/>
<dbReference type="FunFam" id="1.10.8.60:FF:000012">
    <property type="entry name" value="Replication factor C subunit 4"/>
    <property type="match status" value="1"/>
</dbReference>
<reference evidence="11 12" key="1">
    <citation type="submission" date="2019-01" db="EMBL/GenBank/DDBJ databases">
        <title>Draft Genome and Complete Hox-Cluster Characterization of the Sterlet Sturgeon (Acipenser ruthenus).</title>
        <authorList>
            <person name="Wei Q."/>
        </authorList>
    </citation>
    <scope>NUCLEOTIDE SEQUENCE [LARGE SCALE GENOMIC DNA]</scope>
    <source>
        <strain evidence="11">WHYD16114868_AA</strain>
        <tissue evidence="11">Blood</tissue>
    </source>
</reference>
<keyword evidence="6" id="KW-0539">Nucleus</keyword>
<dbReference type="GO" id="GO:0005663">
    <property type="term" value="C:DNA replication factor C complex"/>
    <property type="evidence" value="ECO:0007669"/>
    <property type="project" value="TreeGrafter"/>
</dbReference>
<dbReference type="NCBIfam" id="NF001679">
    <property type="entry name" value="PRK00440.1"/>
    <property type="match status" value="1"/>
</dbReference>
<evidence type="ECO:0000256" key="1">
    <source>
        <dbReference type="ARBA" id="ARBA00004123"/>
    </source>
</evidence>
<dbReference type="Gene3D" id="3.40.50.300">
    <property type="entry name" value="P-loop containing nucleotide triphosphate hydrolases"/>
    <property type="match status" value="1"/>
</dbReference>
<keyword evidence="3" id="KW-0235">DNA replication</keyword>
<feature type="domain" description="AAA+ ATPase" evidence="10">
    <location>
        <begin position="69"/>
        <end position="195"/>
    </location>
</feature>
<dbReference type="InterPro" id="IPR003959">
    <property type="entry name" value="ATPase_AAA_core"/>
</dbReference>
<evidence type="ECO:0000256" key="7">
    <source>
        <dbReference type="ARBA" id="ARBA00040745"/>
    </source>
</evidence>
<dbReference type="SMART" id="SM00382">
    <property type="entry name" value="AAA"/>
    <property type="match status" value="1"/>
</dbReference>
<evidence type="ECO:0000313" key="12">
    <source>
        <dbReference type="Proteomes" id="UP000289886"/>
    </source>
</evidence>
<organism evidence="11 12">
    <name type="scientific">Acipenser ruthenus</name>
    <name type="common">Sterlet sturgeon</name>
    <dbReference type="NCBI Taxonomy" id="7906"/>
    <lineage>
        <taxon>Eukaryota</taxon>
        <taxon>Metazoa</taxon>
        <taxon>Chordata</taxon>
        <taxon>Craniata</taxon>
        <taxon>Vertebrata</taxon>
        <taxon>Euteleostomi</taxon>
        <taxon>Actinopterygii</taxon>
        <taxon>Chondrostei</taxon>
        <taxon>Acipenseriformes</taxon>
        <taxon>Acipenseridae</taxon>
        <taxon>Acipenser</taxon>
    </lineage>
</organism>
<dbReference type="GO" id="GO:0005524">
    <property type="term" value="F:ATP binding"/>
    <property type="evidence" value="ECO:0007669"/>
    <property type="project" value="UniProtKB-KW"/>
</dbReference>
<evidence type="ECO:0000259" key="10">
    <source>
        <dbReference type="SMART" id="SM00382"/>
    </source>
</evidence>
<dbReference type="FunFam" id="1.20.272.10:FF:000006">
    <property type="entry name" value="Replication factor C subunit 2"/>
    <property type="match status" value="1"/>
</dbReference>
<dbReference type="AlphaFoldDB" id="A0A444V3D8"/>
<dbReference type="Gene3D" id="1.10.8.60">
    <property type="match status" value="1"/>
</dbReference>
<gene>
    <name evidence="11" type="ORF">EOD39_17465</name>
</gene>
<keyword evidence="5" id="KW-0067">ATP-binding</keyword>
<dbReference type="FunFam" id="3.40.50.300:FF:000107">
    <property type="entry name" value="Replication factor C subunit 4"/>
    <property type="match status" value="1"/>
</dbReference>
<dbReference type="Pfam" id="PF00004">
    <property type="entry name" value="AAA"/>
    <property type="match status" value="1"/>
</dbReference>
<dbReference type="GO" id="GO:0006281">
    <property type="term" value="P:DNA repair"/>
    <property type="evidence" value="ECO:0007669"/>
    <property type="project" value="TreeGrafter"/>
</dbReference>
<dbReference type="PANTHER" id="PTHR11669:SF5">
    <property type="entry name" value="REPLICATION FACTOR C SUBUNIT 2"/>
    <property type="match status" value="1"/>
</dbReference>
<dbReference type="GO" id="GO:0016887">
    <property type="term" value="F:ATP hydrolysis activity"/>
    <property type="evidence" value="ECO:0007669"/>
    <property type="project" value="InterPro"/>
</dbReference>
<dbReference type="Pfam" id="PF08542">
    <property type="entry name" value="Rep_fac_C"/>
    <property type="match status" value="1"/>
</dbReference>
<keyword evidence="12" id="KW-1185">Reference proteome</keyword>
<evidence type="ECO:0000256" key="4">
    <source>
        <dbReference type="ARBA" id="ARBA00022741"/>
    </source>
</evidence>
<feature type="compositionally biased region" description="Basic and acidic residues" evidence="9">
    <location>
        <begin position="1"/>
        <end position="22"/>
    </location>
</feature>
<dbReference type="EMBL" id="SCEB01002868">
    <property type="protein sequence ID" value="RXM94917.1"/>
    <property type="molecule type" value="Genomic_DNA"/>
</dbReference>
<dbReference type="InterPro" id="IPR027417">
    <property type="entry name" value="P-loop_NTPase"/>
</dbReference>
<dbReference type="GO" id="GO:0003689">
    <property type="term" value="F:DNA clamp loader activity"/>
    <property type="evidence" value="ECO:0007669"/>
    <property type="project" value="TreeGrafter"/>
</dbReference>
<dbReference type="GO" id="GO:0003677">
    <property type="term" value="F:DNA binding"/>
    <property type="evidence" value="ECO:0007669"/>
    <property type="project" value="InterPro"/>
</dbReference>
<evidence type="ECO:0000256" key="9">
    <source>
        <dbReference type="SAM" id="MobiDB-lite"/>
    </source>
</evidence>
<dbReference type="GO" id="GO:0006261">
    <property type="term" value="P:DNA-templated DNA replication"/>
    <property type="evidence" value="ECO:0007669"/>
    <property type="project" value="TreeGrafter"/>
</dbReference>
<feature type="region of interest" description="Disordered" evidence="9">
    <location>
        <begin position="1"/>
        <end position="31"/>
    </location>
</feature>
<comment type="caution">
    <text evidence="11">The sequence shown here is derived from an EMBL/GenBank/DDBJ whole genome shotgun (WGS) entry which is preliminary data.</text>
</comment>
<sequence length="404" mass="44480">MEVEMKETGASETEERQPKKDSASSAAGKGTSGAYEMPWVEKYRPLKLNEIVGNEETVSRLAVFAREGNVPNIIIAGPPGTGKTTSILCLARALLGPAMKDAVLELNASNDRGIDVVRNKIKMFAQQKVTLPKGRHKIIILDEADSMTDGAQQALRRTMEIYSKTTRFALACNASDKIIEPIQSRCAVLRYTKLTDAQVLARLMEVVEKEKVQSTDDGLEAVIFTAQGDMRQALNNLQSTNSGFGYVNSDNVFKVCDEPHPLLVKEMIQHCVNANIDEAYKILAHLWKLGYSPEDIIGNIFRVCKTFQMPEYLKLEFIKEIGYTHMRVAEGVNSLLQMAGLLGRLCKDSLPCSQLNQPSIECRVYSMPCPSLGVDSPPAGLGTPSVKHEPLSASSITKSNWVEV</sequence>
<protein>
    <recommendedName>
        <fullName evidence="7">Replication factor C subunit 2</fullName>
    </recommendedName>
</protein>
<comment type="subcellular location">
    <subcellularLocation>
        <location evidence="1">Nucleus</location>
    </subcellularLocation>
</comment>
<comment type="function">
    <text evidence="8">Subunit of the replication factor C (RFC) complex which acts during elongation of primed DNA templates by DNA polymerases delta and epsilon, and is necessary for ATP-dependent loading of proliferating cell nuclear antigen (PCNA) onto primed DNA. This subunit binds ATP.</text>
</comment>
<evidence type="ECO:0000256" key="5">
    <source>
        <dbReference type="ARBA" id="ARBA00022840"/>
    </source>
</evidence>
<evidence type="ECO:0000256" key="6">
    <source>
        <dbReference type="ARBA" id="ARBA00023242"/>
    </source>
</evidence>
<dbReference type="SUPFAM" id="SSF48019">
    <property type="entry name" value="post-AAA+ oligomerization domain-like"/>
    <property type="match status" value="1"/>
</dbReference>
<name>A0A444V3D8_ACIRT</name>
<dbReference type="SUPFAM" id="SSF52540">
    <property type="entry name" value="P-loop containing nucleoside triphosphate hydrolases"/>
    <property type="match status" value="1"/>
</dbReference>
<dbReference type="InterPro" id="IPR003593">
    <property type="entry name" value="AAA+_ATPase"/>
</dbReference>
<dbReference type="InterPro" id="IPR013748">
    <property type="entry name" value="Rep_factorC_C"/>
</dbReference>
<keyword evidence="4" id="KW-0547">Nucleotide-binding</keyword>
<dbReference type="InterPro" id="IPR047854">
    <property type="entry name" value="RFC_lid"/>
</dbReference>
<accession>A0A444V3D8</accession>